<keyword evidence="18" id="KW-1000">Mitochondrion outer membrane</keyword>
<evidence type="ECO:0000256" key="13">
    <source>
        <dbReference type="ARBA" id="ARBA00022475"/>
    </source>
</evidence>
<dbReference type="GO" id="GO:0005789">
    <property type="term" value="C:endoplasmic reticulum membrane"/>
    <property type="evidence" value="ECO:0007669"/>
    <property type="project" value="UniProtKB-SubCell"/>
</dbReference>
<evidence type="ECO:0000256" key="38">
    <source>
        <dbReference type="ARBA" id="ARBA00048510"/>
    </source>
</evidence>
<dbReference type="Gene3D" id="1.20.1560.10">
    <property type="entry name" value="ABC transporter type 1, transmembrane domain"/>
    <property type="match status" value="1"/>
</dbReference>
<evidence type="ECO:0000256" key="28">
    <source>
        <dbReference type="ARBA" id="ARBA00024320"/>
    </source>
</evidence>
<evidence type="ECO:0000256" key="6">
    <source>
        <dbReference type="ARBA" id="ARBA00004477"/>
    </source>
</evidence>
<dbReference type="PANTHER" id="PTHR24221">
    <property type="entry name" value="ATP-BINDING CASSETTE SUB-FAMILY B"/>
    <property type="match status" value="1"/>
</dbReference>
<evidence type="ECO:0000256" key="30">
    <source>
        <dbReference type="ARBA" id="ARBA00024385"/>
    </source>
</evidence>
<keyword evidence="13" id="KW-1003">Cell membrane</keyword>
<feature type="domain" description="ABC transporter" evidence="42">
    <location>
        <begin position="577"/>
        <end position="811"/>
    </location>
</feature>
<dbReference type="GO" id="GO:0005765">
    <property type="term" value="C:lysosomal membrane"/>
    <property type="evidence" value="ECO:0007669"/>
    <property type="project" value="UniProtKB-SubCell"/>
</dbReference>
<dbReference type="GO" id="GO:0032585">
    <property type="term" value="C:multivesicular body membrane"/>
    <property type="evidence" value="ECO:0007669"/>
    <property type="project" value="UniProtKB-SubCell"/>
</dbReference>
<dbReference type="FunFam" id="3.40.50.300:FF:000186">
    <property type="entry name" value="ATP-binding cassette sub-family B member 7, mitochondrial"/>
    <property type="match status" value="1"/>
</dbReference>
<keyword evidence="21" id="KW-1278">Translocase</keyword>
<evidence type="ECO:0000256" key="7">
    <source>
        <dbReference type="ARBA" id="ARBA00004550"/>
    </source>
</evidence>
<comment type="catalytic activity">
    <reaction evidence="34">
        <text>coproporphyrinogen III(in) + ATP + H2O = coproporphyrinogen III(out) + ADP + phosphate + H(+)</text>
        <dbReference type="Rhea" id="RHEA:66680"/>
        <dbReference type="ChEBI" id="CHEBI:15377"/>
        <dbReference type="ChEBI" id="CHEBI:15378"/>
        <dbReference type="ChEBI" id="CHEBI:30616"/>
        <dbReference type="ChEBI" id="CHEBI:43474"/>
        <dbReference type="ChEBI" id="CHEBI:57309"/>
        <dbReference type="ChEBI" id="CHEBI:456216"/>
    </reaction>
    <physiologicalReaction direction="left-to-right" evidence="34">
        <dbReference type="Rhea" id="RHEA:66681"/>
    </physiologicalReaction>
</comment>
<dbReference type="GO" id="GO:0031901">
    <property type="term" value="C:early endosome membrane"/>
    <property type="evidence" value="ECO:0007669"/>
    <property type="project" value="UniProtKB-SubCell"/>
</dbReference>
<feature type="domain" description="ABC transmembrane type-1" evidence="43">
    <location>
        <begin position="253"/>
        <end position="543"/>
    </location>
</feature>
<evidence type="ECO:0000256" key="14">
    <source>
        <dbReference type="ARBA" id="ARBA00022525"/>
    </source>
</evidence>
<evidence type="ECO:0000256" key="23">
    <source>
        <dbReference type="ARBA" id="ARBA00023034"/>
    </source>
</evidence>
<keyword evidence="17" id="KW-0967">Endosome</keyword>
<evidence type="ECO:0000256" key="2">
    <source>
        <dbReference type="ARBA" id="ARBA00004333"/>
    </source>
</evidence>
<comment type="subcellular location">
    <subcellularLocation>
        <location evidence="8">Cell membrane</location>
        <topology evidence="8">Multi-pass membrane protein</topology>
    </subcellularLocation>
    <subcellularLocation>
        <location evidence="1">Early endosome membrane</location>
    </subcellularLocation>
    <subcellularLocation>
        <location evidence="6">Endoplasmic reticulum membrane</location>
        <topology evidence="6">Multi-pass membrane protein</topology>
    </subcellularLocation>
    <subcellularLocation>
        <location evidence="3">Endosome membrane</location>
        <topology evidence="3">Multi-pass membrane protein</topology>
    </subcellularLocation>
    <subcellularLocation>
        <location evidence="2">Endosome</location>
        <location evidence="2">Multivesicular body membrane</location>
    </subcellularLocation>
    <subcellularLocation>
        <location evidence="9">Golgi apparatus membrane</location>
        <topology evidence="9">Multi-pass membrane protein</topology>
    </subcellularLocation>
    <subcellularLocation>
        <location evidence="5">Late endosome membrane</location>
    </subcellularLocation>
    <subcellularLocation>
        <location evidence="10">Lysosome membrane</location>
    </subcellularLocation>
    <subcellularLocation>
        <location evidence="28">Melanosome membrane</location>
    </subcellularLocation>
    <subcellularLocation>
        <location evidence="4">Mitochondrion outer membrane</location>
        <topology evidence="4">Multi-pass membrane protein</topology>
    </subcellularLocation>
    <subcellularLocation>
        <location evidence="7">Secreted</location>
        <location evidence="7">Extracellular exosome</location>
    </subcellularLocation>
</comment>
<keyword evidence="20 44" id="KW-0067">ATP-binding</keyword>
<keyword evidence="19" id="KW-0256">Endoplasmic reticulum</keyword>
<organism evidence="44">
    <name type="scientific">Diaphorina citri</name>
    <name type="common">Asian citrus psyllid</name>
    <dbReference type="NCBI Taxonomy" id="121845"/>
    <lineage>
        <taxon>Eukaryota</taxon>
        <taxon>Metazoa</taxon>
        <taxon>Ecdysozoa</taxon>
        <taxon>Arthropoda</taxon>
        <taxon>Hexapoda</taxon>
        <taxon>Insecta</taxon>
        <taxon>Pterygota</taxon>
        <taxon>Neoptera</taxon>
        <taxon>Paraneoptera</taxon>
        <taxon>Hemiptera</taxon>
        <taxon>Sternorrhyncha</taxon>
        <taxon>Psylloidea</taxon>
        <taxon>Psyllidae</taxon>
        <taxon>Diaphorininae</taxon>
        <taxon>Diaphorina</taxon>
    </lineage>
</organism>
<dbReference type="InterPro" id="IPR011527">
    <property type="entry name" value="ABC1_TM_dom"/>
</dbReference>
<evidence type="ECO:0000256" key="12">
    <source>
        <dbReference type="ARBA" id="ARBA00022448"/>
    </source>
</evidence>
<evidence type="ECO:0000256" key="40">
    <source>
        <dbReference type="ARBA" id="ARBA00049398"/>
    </source>
</evidence>
<dbReference type="InterPro" id="IPR017871">
    <property type="entry name" value="ABC_transporter-like_CS"/>
</dbReference>
<dbReference type="Pfam" id="PF16185">
    <property type="entry name" value="MTABC_N"/>
    <property type="match status" value="1"/>
</dbReference>
<comment type="catalytic activity">
    <reaction evidence="39">
        <text>coproporphyrin III(in) + ATP + H2O = coproporphyrin III(out) + ADP + phosphate + H(+)</text>
        <dbReference type="Rhea" id="RHEA:66664"/>
        <dbReference type="ChEBI" id="CHEBI:15377"/>
        <dbReference type="ChEBI" id="CHEBI:15378"/>
        <dbReference type="ChEBI" id="CHEBI:30616"/>
        <dbReference type="ChEBI" id="CHEBI:43474"/>
        <dbReference type="ChEBI" id="CHEBI:131725"/>
        <dbReference type="ChEBI" id="CHEBI:456216"/>
    </reaction>
    <physiologicalReaction direction="left-to-right" evidence="39">
        <dbReference type="Rhea" id="RHEA:66665"/>
    </physiologicalReaction>
</comment>
<dbReference type="CDD" id="cd18581">
    <property type="entry name" value="ABC_6TM_ABCB6"/>
    <property type="match status" value="1"/>
</dbReference>
<feature type="transmembrane region" description="Helical" evidence="41">
    <location>
        <begin position="369"/>
        <end position="392"/>
    </location>
</feature>
<evidence type="ECO:0000256" key="4">
    <source>
        <dbReference type="ARBA" id="ARBA00004374"/>
    </source>
</evidence>
<comment type="catalytic activity">
    <reaction evidence="36">
        <text>protoporphyrin IX(in) + ATP + H2O = protoporphyrin IX(out) + ADP + phosphate + H(+)</text>
        <dbReference type="Rhea" id="RHEA:61336"/>
        <dbReference type="ChEBI" id="CHEBI:15377"/>
        <dbReference type="ChEBI" id="CHEBI:15378"/>
        <dbReference type="ChEBI" id="CHEBI:30616"/>
        <dbReference type="ChEBI" id="CHEBI:43474"/>
        <dbReference type="ChEBI" id="CHEBI:57306"/>
        <dbReference type="ChEBI" id="CHEBI:456216"/>
    </reaction>
    <physiologicalReaction direction="left-to-right" evidence="36">
        <dbReference type="Rhea" id="RHEA:61337"/>
    </physiologicalReaction>
</comment>
<evidence type="ECO:0000256" key="20">
    <source>
        <dbReference type="ARBA" id="ARBA00022840"/>
    </source>
</evidence>
<dbReference type="InterPro" id="IPR003439">
    <property type="entry name" value="ABC_transporter-like_ATP-bd"/>
</dbReference>
<name>A0A3R5W3Q3_DIACI</name>
<evidence type="ECO:0000256" key="32">
    <source>
        <dbReference type="ARBA" id="ARBA00031413"/>
    </source>
</evidence>
<proteinExistence type="evidence at transcript level"/>
<dbReference type="InterPro" id="IPR036640">
    <property type="entry name" value="ABC1_TM_sf"/>
</dbReference>
<feature type="transmembrane region" description="Helical" evidence="41">
    <location>
        <begin position="62"/>
        <end position="82"/>
    </location>
</feature>
<sequence>MEFCPPNISFFDVWVNHGTSACFMDTVSSSILATFLLLFGGTQLWMYKKYSNRATNVLPSKLYYFQIFMSVLMCLVVVVKYALEAALIHQRTLFMYQIVSGGLLLFSFTFATYLVSLERNYRLPTAPPQGHGLVLLVFWTMLLIFANLTFVNLKRLDWWFSLKTLDDKIEMYIFVVYYVGSLTLFVLGLKAPGLTHTRNYYNLNGDSSSSQNNLESERLMHTGSTWAGAAKKIKTLAPFLWPKKSALLKLQVIICILLLIIARVINLFVPIYNRLLVNSLVDKPLVFRWDYVLIFVGFKFLQGGGTGGMGVLNNVRSLLWIGVQQYTTREIEIELFRHLHGLSLRWHLSRKTGEVLRVMNRGTDSISNLLNYVLFQIIPTILDIVIAIVFFVSTFSTWYGVIVFTTMALYLVTSIVVTEWRTKFQRKMNLADNALNTRSIDSLLNFETVKYYGAEEYEIKEYGKAIQTYQVAEYQNSLSLVFLNSLQNLIITGGLLAGSLLCVHEVVNNQTLTVGDYTLFVSYILQLYVPLNWFGTYYRAIQKNFVDMENMFDLLQETCDVIDIPQAPMLCVAQGAVEFRNVSFSYTPERAILKNISFTVPAGKTLALVGQSGAGKSTIIRLLFRFYDVESGDIFIDNQNIKTVSQASLRQAIGVVPQDTVLFNNSIKFNIQYARINASEEEVKEAATSADIHERILSFPDGYDTQVGERGLKLSGGEKQRVAIARTLLKAPQIVLLDEATSALDTKTERNIQSALNRVCASRTTIIVAHRLSTIIHADEILVMHAGEIVERGRHEELLERNGVYASMWIQQNTKQSEPSSDESPPSSTA</sequence>
<evidence type="ECO:0000256" key="19">
    <source>
        <dbReference type="ARBA" id="ARBA00022824"/>
    </source>
</evidence>
<evidence type="ECO:0000256" key="10">
    <source>
        <dbReference type="ARBA" id="ARBA00004656"/>
    </source>
</evidence>
<dbReference type="GO" id="GO:0005576">
    <property type="term" value="C:extracellular region"/>
    <property type="evidence" value="ECO:0007669"/>
    <property type="project" value="UniProtKB-SubCell"/>
</dbReference>
<dbReference type="Pfam" id="PF00005">
    <property type="entry name" value="ABC_tran"/>
    <property type="match status" value="1"/>
</dbReference>
<dbReference type="AlphaFoldDB" id="A0A3R5W3Q3"/>
<dbReference type="PROSITE" id="PS50893">
    <property type="entry name" value="ABC_TRANSPORTER_2"/>
    <property type="match status" value="1"/>
</dbReference>
<comment type="catalytic activity">
    <reaction evidence="37">
        <text>pheophorbide a(in) + ATP + H2O = pheophorbide a(out) + ADP + phosphate + H(+)</text>
        <dbReference type="Rhea" id="RHEA:61360"/>
        <dbReference type="ChEBI" id="CHEBI:15377"/>
        <dbReference type="ChEBI" id="CHEBI:15378"/>
        <dbReference type="ChEBI" id="CHEBI:30616"/>
        <dbReference type="ChEBI" id="CHEBI:43474"/>
        <dbReference type="ChEBI" id="CHEBI:58687"/>
        <dbReference type="ChEBI" id="CHEBI:456216"/>
    </reaction>
    <physiologicalReaction direction="left-to-right" evidence="37">
        <dbReference type="Rhea" id="RHEA:61361"/>
    </physiologicalReaction>
</comment>
<keyword evidence="24" id="KW-0496">Mitochondrion</keyword>
<evidence type="ECO:0000256" key="1">
    <source>
        <dbReference type="ARBA" id="ARBA00004146"/>
    </source>
</evidence>
<accession>A0A3R5W3Q3</accession>
<evidence type="ECO:0000256" key="37">
    <source>
        <dbReference type="ARBA" id="ARBA00048455"/>
    </source>
</evidence>
<evidence type="ECO:0000259" key="42">
    <source>
        <dbReference type="PROSITE" id="PS50893"/>
    </source>
</evidence>
<dbReference type="Gene3D" id="3.40.50.300">
    <property type="entry name" value="P-loop containing nucleotide triphosphate hydrolases"/>
    <property type="match status" value="1"/>
</dbReference>
<dbReference type="InterPro" id="IPR027417">
    <property type="entry name" value="P-loop_NTPase"/>
</dbReference>
<feature type="transmembrane region" description="Helical" evidence="41">
    <location>
        <begin position="18"/>
        <end position="41"/>
    </location>
</feature>
<gene>
    <name evidence="44" type="primary">ABCB2</name>
</gene>
<dbReference type="PROSITE" id="PS50929">
    <property type="entry name" value="ABC_TM1F"/>
    <property type="match status" value="1"/>
</dbReference>
<evidence type="ECO:0000256" key="21">
    <source>
        <dbReference type="ARBA" id="ARBA00022967"/>
    </source>
</evidence>
<feature type="transmembrane region" description="Helical" evidence="41">
    <location>
        <begin position="398"/>
        <end position="418"/>
    </location>
</feature>
<dbReference type="InterPro" id="IPR039421">
    <property type="entry name" value="Type_1_exporter"/>
</dbReference>
<evidence type="ECO:0000259" key="43">
    <source>
        <dbReference type="PROSITE" id="PS50929"/>
    </source>
</evidence>
<evidence type="ECO:0000256" key="18">
    <source>
        <dbReference type="ARBA" id="ARBA00022787"/>
    </source>
</evidence>
<dbReference type="CDD" id="cd03253">
    <property type="entry name" value="ABCC_ATM1_transporter"/>
    <property type="match status" value="1"/>
</dbReference>
<keyword evidence="27" id="KW-0458">Lysosome</keyword>
<evidence type="ECO:0000256" key="24">
    <source>
        <dbReference type="ARBA" id="ARBA00023128"/>
    </source>
</evidence>
<keyword evidence="23" id="KW-0333">Golgi apparatus</keyword>
<evidence type="ECO:0000256" key="41">
    <source>
        <dbReference type="SAM" id="Phobius"/>
    </source>
</evidence>
<evidence type="ECO:0000256" key="33">
    <source>
        <dbReference type="ARBA" id="ARBA00047649"/>
    </source>
</evidence>
<evidence type="ECO:0000256" key="34">
    <source>
        <dbReference type="ARBA" id="ARBA00047753"/>
    </source>
</evidence>
<evidence type="ECO:0000256" key="39">
    <source>
        <dbReference type="ARBA" id="ARBA00048636"/>
    </source>
</evidence>
<evidence type="ECO:0000256" key="11">
    <source>
        <dbReference type="ARBA" id="ARBA00011738"/>
    </source>
</evidence>
<dbReference type="GO" id="GO:0020037">
    <property type="term" value="F:heme binding"/>
    <property type="evidence" value="ECO:0007669"/>
    <property type="project" value="TreeGrafter"/>
</dbReference>
<dbReference type="PROSITE" id="PS00211">
    <property type="entry name" value="ABC_TRANSPORTER_1"/>
    <property type="match status" value="1"/>
</dbReference>
<keyword evidence="12" id="KW-0813">Transport</keyword>
<evidence type="ECO:0000313" key="44">
    <source>
        <dbReference type="EMBL" id="QAA95902.1"/>
    </source>
</evidence>
<feature type="transmembrane region" description="Helical" evidence="41">
    <location>
        <begin position="133"/>
        <end position="151"/>
    </location>
</feature>
<evidence type="ECO:0000256" key="27">
    <source>
        <dbReference type="ARBA" id="ARBA00023228"/>
    </source>
</evidence>
<feature type="transmembrane region" description="Helical" evidence="41">
    <location>
        <begin position="250"/>
        <end position="271"/>
    </location>
</feature>
<dbReference type="GO" id="GO:0005524">
    <property type="term" value="F:ATP binding"/>
    <property type="evidence" value="ECO:0007669"/>
    <property type="project" value="UniProtKB-KW"/>
</dbReference>
<evidence type="ECO:0000256" key="8">
    <source>
        <dbReference type="ARBA" id="ARBA00004651"/>
    </source>
</evidence>
<comment type="catalytic activity">
    <reaction evidence="40">
        <text>coproporphyrin I(in) + ATP + H2O = coproporphyrin I(out) + ADP + phosphate + H(+)</text>
        <dbReference type="Rhea" id="RHEA:66768"/>
        <dbReference type="ChEBI" id="CHEBI:15377"/>
        <dbReference type="ChEBI" id="CHEBI:15378"/>
        <dbReference type="ChEBI" id="CHEBI:30616"/>
        <dbReference type="ChEBI" id="CHEBI:43474"/>
        <dbReference type="ChEBI" id="CHEBI:167478"/>
        <dbReference type="ChEBI" id="CHEBI:456216"/>
    </reaction>
    <physiologicalReaction direction="left-to-right" evidence="40">
        <dbReference type="Rhea" id="RHEA:66769"/>
    </physiologicalReaction>
</comment>
<keyword evidence="15 41" id="KW-0812">Transmembrane</keyword>
<dbReference type="GO" id="GO:0000139">
    <property type="term" value="C:Golgi membrane"/>
    <property type="evidence" value="ECO:0007669"/>
    <property type="project" value="UniProtKB-SubCell"/>
</dbReference>
<dbReference type="Pfam" id="PF00664">
    <property type="entry name" value="ABC_membrane"/>
    <property type="match status" value="1"/>
</dbReference>
<protein>
    <recommendedName>
        <fullName evidence="31">ATP-binding cassette sub-family B member 6</fullName>
        <ecNumber evidence="30">7.6.2.5</ecNumber>
    </recommendedName>
    <alternativeName>
        <fullName evidence="32">ABC-type heme transporter ABCB6</fullName>
    </alternativeName>
</protein>
<evidence type="ECO:0000256" key="17">
    <source>
        <dbReference type="ARBA" id="ARBA00022753"/>
    </source>
</evidence>
<comment type="catalytic activity">
    <reaction evidence="35">
        <text>uroporphyrin I(in) + ATP + H2O = uroporphyrin I(out) + ADP + phosphate + H(+)</text>
        <dbReference type="Rhea" id="RHEA:66772"/>
        <dbReference type="ChEBI" id="CHEBI:15377"/>
        <dbReference type="ChEBI" id="CHEBI:15378"/>
        <dbReference type="ChEBI" id="CHEBI:30616"/>
        <dbReference type="ChEBI" id="CHEBI:43474"/>
        <dbReference type="ChEBI" id="CHEBI:167480"/>
        <dbReference type="ChEBI" id="CHEBI:456216"/>
    </reaction>
    <physiologicalReaction direction="left-to-right" evidence="35">
        <dbReference type="Rhea" id="RHEA:66773"/>
    </physiologicalReaction>
</comment>
<dbReference type="GO" id="GO:0016887">
    <property type="term" value="F:ATP hydrolysis activity"/>
    <property type="evidence" value="ECO:0007669"/>
    <property type="project" value="InterPro"/>
</dbReference>
<reference evidence="44" key="1">
    <citation type="submission" date="2018-04" db="EMBL/GenBank/DDBJ databases">
        <title>The ABC transporter gene family of Asian Citrus Psyllid, Diaphorina citri.</title>
        <authorList>
            <person name="Wang Z."/>
            <person name="Zeng X."/>
        </authorList>
    </citation>
    <scope>NUCLEOTIDE SEQUENCE</scope>
</reference>
<evidence type="ECO:0000256" key="9">
    <source>
        <dbReference type="ARBA" id="ARBA00004653"/>
    </source>
</evidence>
<evidence type="ECO:0000256" key="25">
    <source>
        <dbReference type="ARBA" id="ARBA00023136"/>
    </source>
</evidence>
<evidence type="ECO:0000256" key="31">
    <source>
        <dbReference type="ARBA" id="ARBA00024439"/>
    </source>
</evidence>
<comment type="similarity">
    <text evidence="29">Belongs to the ABC transporter superfamily. ABCB family. Heavy Metal importer (TC 3.A.1.210) subfamily.</text>
</comment>
<evidence type="ECO:0000256" key="35">
    <source>
        <dbReference type="ARBA" id="ARBA00047789"/>
    </source>
</evidence>
<evidence type="ECO:0000256" key="22">
    <source>
        <dbReference type="ARBA" id="ARBA00022989"/>
    </source>
</evidence>
<comment type="catalytic activity">
    <reaction evidence="33">
        <text>heme b(in) + ATP + H2O = heme b(out) + ADP + phosphate + H(+)</text>
        <dbReference type="Rhea" id="RHEA:19261"/>
        <dbReference type="ChEBI" id="CHEBI:15377"/>
        <dbReference type="ChEBI" id="CHEBI:15378"/>
        <dbReference type="ChEBI" id="CHEBI:30616"/>
        <dbReference type="ChEBI" id="CHEBI:43474"/>
        <dbReference type="ChEBI" id="CHEBI:60344"/>
        <dbReference type="ChEBI" id="CHEBI:456216"/>
        <dbReference type="EC" id="7.6.2.5"/>
    </reaction>
    <physiologicalReaction direction="left-to-right" evidence="33">
        <dbReference type="Rhea" id="RHEA:19262"/>
    </physiologicalReaction>
</comment>
<feature type="transmembrane region" description="Helical" evidence="41">
    <location>
        <begin position="171"/>
        <end position="189"/>
    </location>
</feature>
<dbReference type="EC" id="7.6.2.5" evidence="30"/>
<dbReference type="InterPro" id="IPR032410">
    <property type="entry name" value="ABCB6_N"/>
</dbReference>
<evidence type="ECO:0000256" key="36">
    <source>
        <dbReference type="ARBA" id="ARBA00048309"/>
    </source>
</evidence>
<evidence type="ECO:0000256" key="26">
    <source>
        <dbReference type="ARBA" id="ARBA00023157"/>
    </source>
</evidence>
<dbReference type="GO" id="GO:0005886">
    <property type="term" value="C:plasma membrane"/>
    <property type="evidence" value="ECO:0007669"/>
    <property type="project" value="UniProtKB-SubCell"/>
</dbReference>
<keyword evidence="26" id="KW-1015">Disulfide bond</keyword>
<keyword evidence="25 41" id="KW-0472">Membrane</keyword>
<feature type="transmembrane region" description="Helical" evidence="41">
    <location>
        <begin position="291"/>
        <end position="312"/>
    </location>
</feature>
<dbReference type="InterPro" id="IPR003593">
    <property type="entry name" value="AAA+_ATPase"/>
</dbReference>
<dbReference type="GO" id="GO:0005741">
    <property type="term" value="C:mitochondrial outer membrane"/>
    <property type="evidence" value="ECO:0007669"/>
    <property type="project" value="UniProtKB-SubCell"/>
</dbReference>
<evidence type="ECO:0000256" key="29">
    <source>
        <dbReference type="ARBA" id="ARBA00024363"/>
    </source>
</evidence>
<dbReference type="GO" id="GO:0015439">
    <property type="term" value="F:ABC-type heme transporter activity"/>
    <property type="evidence" value="ECO:0007669"/>
    <property type="project" value="UniProtKB-EC"/>
</dbReference>
<dbReference type="SUPFAM" id="SSF52540">
    <property type="entry name" value="P-loop containing nucleoside triphosphate hydrolases"/>
    <property type="match status" value="1"/>
</dbReference>
<dbReference type="EMBL" id="MH172495">
    <property type="protein sequence ID" value="QAA95902.1"/>
    <property type="molecule type" value="mRNA"/>
</dbReference>
<keyword evidence="16" id="KW-0547">Nucleotide-binding</keyword>
<comment type="subunit">
    <text evidence="11">Homodimer.</text>
</comment>
<keyword evidence="14" id="KW-0964">Secreted</keyword>
<dbReference type="SUPFAM" id="SSF90123">
    <property type="entry name" value="ABC transporter transmembrane region"/>
    <property type="match status" value="1"/>
</dbReference>
<dbReference type="PANTHER" id="PTHR24221:SF654">
    <property type="entry name" value="ATP-BINDING CASSETTE SUB-FAMILY B MEMBER 6"/>
    <property type="match status" value="1"/>
</dbReference>
<keyword evidence="22 41" id="KW-1133">Transmembrane helix</keyword>
<evidence type="ECO:0000256" key="15">
    <source>
        <dbReference type="ARBA" id="ARBA00022692"/>
    </source>
</evidence>
<feature type="transmembrane region" description="Helical" evidence="41">
    <location>
        <begin position="94"/>
        <end position="113"/>
    </location>
</feature>
<dbReference type="SMART" id="SM00382">
    <property type="entry name" value="AAA"/>
    <property type="match status" value="1"/>
</dbReference>
<evidence type="ECO:0000256" key="16">
    <source>
        <dbReference type="ARBA" id="ARBA00022741"/>
    </source>
</evidence>
<evidence type="ECO:0000256" key="3">
    <source>
        <dbReference type="ARBA" id="ARBA00004337"/>
    </source>
</evidence>
<comment type="catalytic activity">
    <reaction evidence="38">
        <text>uroporphyrin III(in) + ATP + H2O = uroporphyrin III(out) + ADP + phosphate + H(+)</text>
        <dbReference type="Rhea" id="RHEA:66776"/>
        <dbReference type="ChEBI" id="CHEBI:15377"/>
        <dbReference type="ChEBI" id="CHEBI:15378"/>
        <dbReference type="ChEBI" id="CHEBI:30616"/>
        <dbReference type="ChEBI" id="CHEBI:43474"/>
        <dbReference type="ChEBI" id="CHEBI:167479"/>
        <dbReference type="ChEBI" id="CHEBI:456216"/>
    </reaction>
    <physiologicalReaction direction="left-to-right" evidence="38">
        <dbReference type="Rhea" id="RHEA:66777"/>
    </physiologicalReaction>
</comment>
<evidence type="ECO:0000256" key="5">
    <source>
        <dbReference type="ARBA" id="ARBA00004414"/>
    </source>
</evidence>